<feature type="region of interest" description="Disordered" evidence="1">
    <location>
        <begin position="52"/>
        <end position="81"/>
    </location>
</feature>
<accession>A0A9N7V4R3</accession>
<dbReference type="AlphaFoldDB" id="A0A9N7V4R3"/>
<organism evidence="2 3">
    <name type="scientific">Pleuronectes platessa</name>
    <name type="common">European plaice</name>
    <dbReference type="NCBI Taxonomy" id="8262"/>
    <lineage>
        <taxon>Eukaryota</taxon>
        <taxon>Metazoa</taxon>
        <taxon>Chordata</taxon>
        <taxon>Craniata</taxon>
        <taxon>Vertebrata</taxon>
        <taxon>Euteleostomi</taxon>
        <taxon>Actinopterygii</taxon>
        <taxon>Neopterygii</taxon>
        <taxon>Teleostei</taxon>
        <taxon>Neoteleostei</taxon>
        <taxon>Acanthomorphata</taxon>
        <taxon>Carangaria</taxon>
        <taxon>Pleuronectiformes</taxon>
        <taxon>Pleuronectoidei</taxon>
        <taxon>Pleuronectidae</taxon>
        <taxon>Pleuronectes</taxon>
    </lineage>
</organism>
<keyword evidence="3" id="KW-1185">Reference proteome</keyword>
<sequence>MFSMFSRYRGNPDAAACSSSPVRGSRVSGSPAPLRIFSLTLRLRAAARSLSFHPAAHTPPPIQRCAVSTSTSGKDRNQRDLSLLRRRLQDLESTQQLWLEKLGSVVQTDPAAA</sequence>
<feature type="compositionally biased region" description="Low complexity" evidence="1">
    <location>
        <begin position="18"/>
        <end position="29"/>
    </location>
</feature>
<protein>
    <submittedName>
        <fullName evidence="2">Uncharacterized protein</fullName>
    </submittedName>
</protein>
<dbReference type="Proteomes" id="UP001153269">
    <property type="component" value="Unassembled WGS sequence"/>
</dbReference>
<evidence type="ECO:0000256" key="1">
    <source>
        <dbReference type="SAM" id="MobiDB-lite"/>
    </source>
</evidence>
<dbReference type="EMBL" id="CADEAL010002973">
    <property type="protein sequence ID" value="CAB1442975.1"/>
    <property type="molecule type" value="Genomic_DNA"/>
</dbReference>
<proteinExistence type="predicted"/>
<comment type="caution">
    <text evidence="2">The sequence shown here is derived from an EMBL/GenBank/DDBJ whole genome shotgun (WGS) entry which is preliminary data.</text>
</comment>
<gene>
    <name evidence="2" type="ORF">PLEPLA_LOCUS30694</name>
</gene>
<feature type="region of interest" description="Disordered" evidence="1">
    <location>
        <begin position="1"/>
        <end position="29"/>
    </location>
</feature>
<evidence type="ECO:0000313" key="2">
    <source>
        <dbReference type="EMBL" id="CAB1442975.1"/>
    </source>
</evidence>
<name>A0A9N7V4R3_PLEPL</name>
<evidence type="ECO:0000313" key="3">
    <source>
        <dbReference type="Proteomes" id="UP001153269"/>
    </source>
</evidence>
<reference evidence="2" key="1">
    <citation type="submission" date="2020-03" db="EMBL/GenBank/DDBJ databases">
        <authorList>
            <person name="Weist P."/>
        </authorList>
    </citation>
    <scope>NUCLEOTIDE SEQUENCE</scope>
</reference>